<accession>A0A1D2QT42</accession>
<organism evidence="7 8">
    <name type="scientific">Candidatus Endobugula sertula</name>
    <name type="common">Bugula neritina bacterial symbiont</name>
    <dbReference type="NCBI Taxonomy" id="62101"/>
    <lineage>
        <taxon>Bacteria</taxon>
        <taxon>Pseudomonadati</taxon>
        <taxon>Pseudomonadota</taxon>
        <taxon>Gammaproteobacteria</taxon>
        <taxon>Cellvibrionales</taxon>
        <taxon>Cellvibrionaceae</taxon>
        <taxon>Candidatus Endobugula</taxon>
    </lineage>
</organism>
<dbReference type="GO" id="GO:0070497">
    <property type="term" value="F:6-carboxytetrahydropterin synthase activity"/>
    <property type="evidence" value="ECO:0007669"/>
    <property type="project" value="UniProtKB-EC"/>
</dbReference>
<dbReference type="UniPathway" id="UPA00391"/>
<evidence type="ECO:0000256" key="2">
    <source>
        <dbReference type="ARBA" id="ARBA00008900"/>
    </source>
</evidence>
<comment type="pathway">
    <text evidence="1">Purine metabolism; 7-cyano-7-deazaguanine biosynthesis.</text>
</comment>
<dbReference type="InterPro" id="IPR007115">
    <property type="entry name" value="6-PTP_synth/QueD"/>
</dbReference>
<evidence type="ECO:0000313" key="8">
    <source>
        <dbReference type="Proteomes" id="UP000242502"/>
    </source>
</evidence>
<evidence type="ECO:0000313" key="7">
    <source>
        <dbReference type="EMBL" id="ODS24690.1"/>
    </source>
</evidence>
<comment type="similarity">
    <text evidence="2">Belongs to the PTPS family. QueD subfamily.</text>
</comment>
<evidence type="ECO:0000256" key="3">
    <source>
        <dbReference type="ARBA" id="ARBA00012982"/>
    </source>
</evidence>
<dbReference type="EC" id="4.1.2.50" evidence="3"/>
<dbReference type="STRING" id="62101.AB835_02110"/>
<dbReference type="EMBL" id="MDLC01000005">
    <property type="protein sequence ID" value="ODS24690.1"/>
    <property type="molecule type" value="Genomic_DNA"/>
</dbReference>
<evidence type="ECO:0000256" key="4">
    <source>
        <dbReference type="ARBA" id="ARBA00018141"/>
    </source>
</evidence>
<dbReference type="AlphaFoldDB" id="A0A1D2QT42"/>
<evidence type="ECO:0000256" key="5">
    <source>
        <dbReference type="ARBA" id="ARBA00031449"/>
    </source>
</evidence>
<dbReference type="Proteomes" id="UP000242502">
    <property type="component" value="Unassembled WGS sequence"/>
</dbReference>
<dbReference type="InterPro" id="IPR038418">
    <property type="entry name" value="6-PTP_synth/QueD_sf"/>
</dbReference>
<reference evidence="7 8" key="1">
    <citation type="journal article" date="2016" name="Appl. Environ. Microbiol.">
        <title>Lack of Overt Genome Reduction in the Bryostatin-Producing Bryozoan Symbiont "Candidatus Endobugula sertula".</title>
        <authorList>
            <person name="Miller I.J."/>
            <person name="Vanee N."/>
            <person name="Fong S.S."/>
            <person name="Lim-Fong G.E."/>
            <person name="Kwan J.C."/>
        </authorList>
    </citation>
    <scope>NUCLEOTIDE SEQUENCE [LARGE SCALE GENOMIC DNA]</scope>
    <source>
        <strain evidence="7">AB1-4</strain>
    </source>
</reference>
<evidence type="ECO:0000256" key="1">
    <source>
        <dbReference type="ARBA" id="ARBA00005061"/>
    </source>
</evidence>
<comment type="catalytic activity">
    <reaction evidence="6">
        <text>7,8-dihydroneopterin 3'-triphosphate + H2O = 6-carboxy-5,6,7,8-tetrahydropterin + triphosphate + acetaldehyde + 2 H(+)</text>
        <dbReference type="Rhea" id="RHEA:27966"/>
        <dbReference type="ChEBI" id="CHEBI:15343"/>
        <dbReference type="ChEBI" id="CHEBI:15377"/>
        <dbReference type="ChEBI" id="CHEBI:15378"/>
        <dbReference type="ChEBI" id="CHEBI:18036"/>
        <dbReference type="ChEBI" id="CHEBI:58462"/>
        <dbReference type="ChEBI" id="CHEBI:61032"/>
        <dbReference type="EC" id="4.1.2.50"/>
    </reaction>
</comment>
<sequence>MHLFVDNFTNIDFSYLDIRRGLVGETWLVSITLEGLLDDQGMVCDFGTVKKTVRDWLDTYIDHCLVVPGQATGLHKEQTEHCSYINWLYQDSHNKDKRLHCNSPKQAITFIDSDTVTPESMANWCIQQLSLLLTDTIHKVKLSFAPERIEHAFYHYSHGLKKHVGNCQRIAHGHRSTIAITENGKRNHELETQWCAQWQDIYIGSQEDLTATTRNEGVEYYHFTYQARQGDFELMVAAEDCYLINTDTTVELIAQHIADTLGEQYPDREFVVKAYEGIGKGAVATNR</sequence>
<dbReference type="SUPFAM" id="SSF55620">
    <property type="entry name" value="Tetrahydrobiopterin biosynthesis enzymes-like"/>
    <property type="match status" value="2"/>
</dbReference>
<dbReference type="Pfam" id="PF01242">
    <property type="entry name" value="PTPS"/>
    <property type="match status" value="2"/>
</dbReference>
<protein>
    <recommendedName>
        <fullName evidence="4">6-carboxy-5,6,7,8-tetrahydropterin synthase</fullName>
        <ecNumber evidence="3">4.1.2.50</ecNumber>
    </recommendedName>
    <alternativeName>
        <fullName evidence="5">Queuosine biosynthesis protein QueD</fullName>
    </alternativeName>
</protein>
<gene>
    <name evidence="7" type="ORF">AB835_02110</name>
</gene>
<dbReference type="Gene3D" id="3.30.479.10">
    <property type="entry name" value="6-pyruvoyl tetrahydropterin synthase/QueD"/>
    <property type="match status" value="2"/>
</dbReference>
<proteinExistence type="inferred from homology"/>
<evidence type="ECO:0000256" key="6">
    <source>
        <dbReference type="ARBA" id="ARBA00048807"/>
    </source>
</evidence>
<name>A0A1D2QT42_9GAMM</name>
<comment type="caution">
    <text evidence="7">The sequence shown here is derived from an EMBL/GenBank/DDBJ whole genome shotgun (WGS) entry which is preliminary data.</text>
</comment>